<dbReference type="EMBL" id="MEHJ01000002">
    <property type="protein sequence ID" value="OEJ21548.1"/>
    <property type="molecule type" value="Genomic_DNA"/>
</dbReference>
<feature type="domain" description="ParB-like N-terminal" evidence="4">
    <location>
        <begin position="42"/>
        <end position="149"/>
    </location>
</feature>
<dbReference type="GO" id="GO:0045881">
    <property type="term" value="P:positive regulation of sporulation resulting in formation of a cellular spore"/>
    <property type="evidence" value="ECO:0007669"/>
    <property type="project" value="TreeGrafter"/>
</dbReference>
<dbReference type="PANTHER" id="PTHR33375">
    <property type="entry name" value="CHROMOSOME-PARTITIONING PROTEIN PARB-RELATED"/>
    <property type="match status" value="1"/>
</dbReference>
<dbReference type="GO" id="GO:0003677">
    <property type="term" value="F:DNA binding"/>
    <property type="evidence" value="ECO:0007669"/>
    <property type="project" value="InterPro"/>
</dbReference>
<dbReference type="SUPFAM" id="SSF110849">
    <property type="entry name" value="ParB/Sulfiredoxin"/>
    <property type="match status" value="1"/>
</dbReference>
<dbReference type="RefSeq" id="WP_069936179.1">
    <property type="nucleotide sequence ID" value="NZ_MEHJ01000002.1"/>
</dbReference>
<comment type="similarity">
    <text evidence="1">Belongs to the ParB family.</text>
</comment>
<dbReference type="SMART" id="SM00470">
    <property type="entry name" value="ParB"/>
    <property type="match status" value="1"/>
</dbReference>
<dbReference type="Proteomes" id="UP000095759">
    <property type="component" value="Unassembled WGS sequence"/>
</dbReference>
<protein>
    <recommendedName>
        <fullName evidence="4">ParB-like N-terminal domain-containing protein</fullName>
    </recommendedName>
</protein>
<dbReference type="Gene3D" id="3.90.1530.30">
    <property type="match status" value="1"/>
</dbReference>
<dbReference type="Pfam" id="PF17762">
    <property type="entry name" value="HTH_ParB"/>
    <property type="match status" value="1"/>
</dbReference>
<feature type="region of interest" description="Disordered" evidence="3">
    <location>
        <begin position="1"/>
        <end position="58"/>
    </location>
</feature>
<dbReference type="GO" id="GO:0007059">
    <property type="term" value="P:chromosome segregation"/>
    <property type="evidence" value="ECO:0007669"/>
    <property type="project" value="UniProtKB-KW"/>
</dbReference>
<dbReference type="InterPro" id="IPR003115">
    <property type="entry name" value="ParB_N"/>
</dbReference>
<dbReference type="InterPro" id="IPR041468">
    <property type="entry name" value="HTH_ParB/Spo0J"/>
</dbReference>
<dbReference type="InterPro" id="IPR050336">
    <property type="entry name" value="Chromosome_partition/occlusion"/>
</dbReference>
<dbReference type="Gene3D" id="1.10.10.2830">
    <property type="match status" value="1"/>
</dbReference>
<gene>
    <name evidence="5" type="ORF">AS594_39100</name>
</gene>
<evidence type="ECO:0000259" key="4">
    <source>
        <dbReference type="SMART" id="SM00470"/>
    </source>
</evidence>
<dbReference type="AlphaFoldDB" id="A0A1E5NZ31"/>
<reference evidence="5 6" key="1">
    <citation type="submission" date="2016-08" db="EMBL/GenBank/DDBJ databases">
        <title>Complete genome sequence of Streptomyces agglomeratus strain 6-3-2, a novel anti-MRSA actinomycete isolated from Wuli of Tebit, China.</title>
        <authorList>
            <person name="Chen X."/>
        </authorList>
    </citation>
    <scope>NUCLEOTIDE SEQUENCE [LARGE SCALE GENOMIC DNA]</scope>
    <source>
        <strain evidence="5 6">6-3-2</strain>
    </source>
</reference>
<dbReference type="InterPro" id="IPR036086">
    <property type="entry name" value="ParB/Sulfiredoxin_sf"/>
</dbReference>
<comment type="caution">
    <text evidence="5">The sequence shown here is derived from an EMBL/GenBank/DDBJ whole genome shotgun (WGS) entry which is preliminary data.</text>
</comment>
<dbReference type="NCBIfam" id="TIGR00180">
    <property type="entry name" value="parB_part"/>
    <property type="match status" value="1"/>
</dbReference>
<name>A0A1E5NZ31_9ACTN</name>
<evidence type="ECO:0000256" key="2">
    <source>
        <dbReference type="ARBA" id="ARBA00022829"/>
    </source>
</evidence>
<dbReference type="OrthoDB" id="70307at2"/>
<organism evidence="5 6">
    <name type="scientific">Streptomyces agglomeratus</name>
    <dbReference type="NCBI Taxonomy" id="285458"/>
    <lineage>
        <taxon>Bacteria</taxon>
        <taxon>Bacillati</taxon>
        <taxon>Actinomycetota</taxon>
        <taxon>Actinomycetes</taxon>
        <taxon>Kitasatosporales</taxon>
        <taxon>Streptomycetaceae</taxon>
        <taxon>Streptomyces</taxon>
    </lineage>
</organism>
<keyword evidence="2" id="KW-0159">Chromosome partition</keyword>
<evidence type="ECO:0000256" key="3">
    <source>
        <dbReference type="SAM" id="MobiDB-lite"/>
    </source>
</evidence>
<evidence type="ECO:0000313" key="6">
    <source>
        <dbReference type="Proteomes" id="UP000095759"/>
    </source>
</evidence>
<sequence length="340" mass="36113">MSPDRRKTAAERTGPSAAFGSARAPRSARGQIIDSVVGAPPASVSPDLVAENPDNPRREFDEEYLNSLARNMREVGQVQTATVMTRLAFLVAHPEHKDAVPAHHEYVVIDGHCRLRAARQAGIDLRITVDDSSAGTREDLLAAALSANHFRKDLTPIEEAEAIEALVTFHGSAAAVVSVLGGAVNDSWISTRRALLKLPEPIQQRVADKEVPIAIARKAGTLPRQEQAAFVEAKMAERKAQQALKPKPVRGRAAAAMKKDASQNSTAAETSAEAPSPGSTASAAATVQQSVPEPRVESKTSDGFDAPVDWTNPDAVTAAILERCPPDAVQKIAQGLLDSL</sequence>
<accession>A0A1E5NZ31</accession>
<dbReference type="SUPFAM" id="SSF109709">
    <property type="entry name" value="KorB DNA-binding domain-like"/>
    <property type="match status" value="1"/>
</dbReference>
<dbReference type="PANTHER" id="PTHR33375:SF1">
    <property type="entry name" value="CHROMOSOME-PARTITIONING PROTEIN PARB-RELATED"/>
    <property type="match status" value="1"/>
</dbReference>
<feature type="region of interest" description="Disordered" evidence="3">
    <location>
        <begin position="239"/>
        <end position="311"/>
    </location>
</feature>
<evidence type="ECO:0000313" key="5">
    <source>
        <dbReference type="EMBL" id="OEJ21548.1"/>
    </source>
</evidence>
<dbReference type="GO" id="GO:0005694">
    <property type="term" value="C:chromosome"/>
    <property type="evidence" value="ECO:0007669"/>
    <property type="project" value="TreeGrafter"/>
</dbReference>
<feature type="compositionally biased region" description="Low complexity" evidence="3">
    <location>
        <begin position="262"/>
        <end position="291"/>
    </location>
</feature>
<dbReference type="Pfam" id="PF02195">
    <property type="entry name" value="ParB_N"/>
    <property type="match status" value="1"/>
</dbReference>
<feature type="compositionally biased region" description="Basic and acidic residues" evidence="3">
    <location>
        <begin position="1"/>
        <end position="10"/>
    </location>
</feature>
<keyword evidence="6" id="KW-1185">Reference proteome</keyword>
<dbReference type="InterPro" id="IPR004437">
    <property type="entry name" value="ParB/RepB/Spo0J"/>
</dbReference>
<proteinExistence type="inferred from homology"/>
<evidence type="ECO:0000256" key="1">
    <source>
        <dbReference type="ARBA" id="ARBA00006295"/>
    </source>
</evidence>